<proteinExistence type="predicted"/>
<name>A0ABR7LLC8_9ACTN</name>
<reference evidence="1 2" key="1">
    <citation type="submission" date="2020-06" db="EMBL/GenBank/DDBJ databases">
        <title>Actinomadura xiongansis sp. nov., isolated from soil of Baiyangdian.</title>
        <authorList>
            <person name="Zhang X."/>
        </authorList>
    </citation>
    <scope>NUCLEOTIDE SEQUENCE [LARGE SCALE GENOMIC DNA]</scope>
    <source>
        <strain evidence="1 2">HBUM206468</strain>
    </source>
</reference>
<dbReference type="RefSeq" id="WP_187242474.1">
    <property type="nucleotide sequence ID" value="NZ_BAAAOK010000015.1"/>
</dbReference>
<sequence length="147" mass="15698">MHARRTWEPPRLYSWTIVAGGDVGALGVTDDHEHALAAVADALRSAPVGARGLVHRTMLSFSRLGYVYEGLVARCRIDPGSGTVVCDDLPRPSSWTRLAPTFTDPPEVLGDAIPPEAIATGLADLQVHHERLEQVSAPVNPSSGTAR</sequence>
<keyword evidence="2" id="KW-1185">Reference proteome</keyword>
<accession>A0ABR7LLC8</accession>
<evidence type="ECO:0000313" key="2">
    <source>
        <dbReference type="Proteomes" id="UP000805614"/>
    </source>
</evidence>
<protein>
    <submittedName>
        <fullName evidence="1">Uncharacterized protein</fullName>
    </submittedName>
</protein>
<comment type="caution">
    <text evidence="1">The sequence shown here is derived from an EMBL/GenBank/DDBJ whole genome shotgun (WGS) entry which is preliminary data.</text>
</comment>
<gene>
    <name evidence="1" type="ORF">HKK74_08245</name>
</gene>
<dbReference type="Proteomes" id="UP000805614">
    <property type="component" value="Unassembled WGS sequence"/>
</dbReference>
<evidence type="ECO:0000313" key="1">
    <source>
        <dbReference type="EMBL" id="MBC6465483.1"/>
    </source>
</evidence>
<organism evidence="1 2">
    <name type="scientific">Actinomadura alba</name>
    <dbReference type="NCBI Taxonomy" id="406431"/>
    <lineage>
        <taxon>Bacteria</taxon>
        <taxon>Bacillati</taxon>
        <taxon>Actinomycetota</taxon>
        <taxon>Actinomycetes</taxon>
        <taxon>Streptosporangiales</taxon>
        <taxon>Thermomonosporaceae</taxon>
        <taxon>Actinomadura</taxon>
    </lineage>
</organism>
<dbReference type="EMBL" id="JABVEC010000004">
    <property type="protein sequence ID" value="MBC6465483.1"/>
    <property type="molecule type" value="Genomic_DNA"/>
</dbReference>